<sequence length="195" mass="22750">MTVLDRSIPFVRVLMVMPRNTIYKEVPLHEDYHYVSYSEDLKDAWCKLQTEVGLFEDLKQAQEKLKSMLKEDAQGFQQNFLFVQDQEGDLVGSAGLWPGHDFDGDRTRIHFVAVKEKAQHKRIAQSLLTKLCLQYEKKPSKYPLYLVTQSQSYGAIALYSRLGFVPYLGEYHDHTAQESEKDWEIVTDILRQHAY</sequence>
<dbReference type="Proteomes" id="UP000521313">
    <property type="component" value="Unassembled WGS sequence"/>
</dbReference>
<keyword evidence="2" id="KW-0689">Ribosomal protein</keyword>
<reference evidence="2 3" key="1">
    <citation type="submission" date="2020-08" db="EMBL/GenBank/DDBJ databases">
        <title>Genomic Encyclopedia of Type Strains, Phase IV (KMG-IV): sequencing the most valuable type-strain genomes for metagenomic binning, comparative biology and taxonomic classification.</title>
        <authorList>
            <person name="Goeker M."/>
        </authorList>
    </citation>
    <scope>NUCLEOTIDE SEQUENCE [LARGE SCALE GENOMIC DNA]</scope>
    <source>
        <strain evidence="2 3">DSM 26963</strain>
    </source>
</reference>
<organism evidence="2 3">
    <name type="scientific">Faecalicoccus acidiformans</name>
    <dbReference type="NCBI Taxonomy" id="915173"/>
    <lineage>
        <taxon>Bacteria</taxon>
        <taxon>Bacillati</taxon>
        <taxon>Bacillota</taxon>
        <taxon>Erysipelotrichia</taxon>
        <taxon>Erysipelotrichales</taxon>
        <taxon>Erysipelotrichaceae</taxon>
        <taxon>Faecalicoccus</taxon>
    </lineage>
</organism>
<dbReference type="EMBL" id="JACHHD010000001">
    <property type="protein sequence ID" value="MBB5184001.1"/>
    <property type="molecule type" value="Genomic_DNA"/>
</dbReference>
<feature type="domain" description="N-acetyltransferase" evidence="1">
    <location>
        <begin position="32"/>
        <end position="184"/>
    </location>
</feature>
<dbReference type="Gene3D" id="3.40.630.30">
    <property type="match status" value="1"/>
</dbReference>
<gene>
    <name evidence="2" type="ORF">HNQ43_000034</name>
</gene>
<dbReference type="AlphaFoldDB" id="A0A7W8FX58"/>
<name>A0A7W8FX58_9FIRM</name>
<evidence type="ECO:0000313" key="3">
    <source>
        <dbReference type="Proteomes" id="UP000521313"/>
    </source>
</evidence>
<dbReference type="SUPFAM" id="SSF55729">
    <property type="entry name" value="Acyl-CoA N-acyltransferases (Nat)"/>
    <property type="match status" value="1"/>
</dbReference>
<protein>
    <submittedName>
        <fullName evidence="2">Ribosomal protein S18 acetylase RimI-like enzyme</fullName>
    </submittedName>
</protein>
<keyword evidence="2" id="KW-0687">Ribonucleoprotein</keyword>
<dbReference type="RefSeq" id="WP_183373679.1">
    <property type="nucleotide sequence ID" value="NZ_JACHHD010000001.1"/>
</dbReference>
<dbReference type="PROSITE" id="PS51186">
    <property type="entry name" value="GNAT"/>
    <property type="match status" value="1"/>
</dbReference>
<evidence type="ECO:0000313" key="2">
    <source>
        <dbReference type="EMBL" id="MBB5184001.1"/>
    </source>
</evidence>
<evidence type="ECO:0000259" key="1">
    <source>
        <dbReference type="PROSITE" id="PS51186"/>
    </source>
</evidence>
<dbReference type="GO" id="GO:0016747">
    <property type="term" value="F:acyltransferase activity, transferring groups other than amino-acyl groups"/>
    <property type="evidence" value="ECO:0007669"/>
    <property type="project" value="InterPro"/>
</dbReference>
<comment type="caution">
    <text evidence="2">The sequence shown here is derived from an EMBL/GenBank/DDBJ whole genome shotgun (WGS) entry which is preliminary data.</text>
</comment>
<dbReference type="Pfam" id="PF00583">
    <property type="entry name" value="Acetyltransf_1"/>
    <property type="match status" value="1"/>
</dbReference>
<dbReference type="InterPro" id="IPR000182">
    <property type="entry name" value="GNAT_dom"/>
</dbReference>
<proteinExistence type="predicted"/>
<dbReference type="GO" id="GO:0005840">
    <property type="term" value="C:ribosome"/>
    <property type="evidence" value="ECO:0007669"/>
    <property type="project" value="UniProtKB-KW"/>
</dbReference>
<accession>A0A7W8FX58</accession>
<dbReference type="InterPro" id="IPR016181">
    <property type="entry name" value="Acyl_CoA_acyltransferase"/>
</dbReference>